<proteinExistence type="predicted"/>
<comment type="caution">
    <text evidence="4">The sequence shown here is derived from an EMBL/GenBank/DDBJ whole genome shotgun (WGS) entry which is preliminary data.</text>
</comment>
<evidence type="ECO:0000256" key="1">
    <source>
        <dbReference type="ARBA" id="ARBA00022529"/>
    </source>
</evidence>
<keyword evidence="2" id="KW-0295">Fungicide</keyword>
<name>A0A7J9KVM6_GOSSC</name>
<dbReference type="InterPro" id="IPR036574">
    <property type="entry name" value="Scorpion_toxin-like_sf"/>
</dbReference>
<dbReference type="CDD" id="cd00107">
    <property type="entry name" value="Knot1"/>
    <property type="match status" value="1"/>
</dbReference>
<dbReference type="OrthoDB" id="683455at2759"/>
<dbReference type="GO" id="GO:0031640">
    <property type="term" value="P:killing of cells of another organism"/>
    <property type="evidence" value="ECO:0007669"/>
    <property type="project" value="UniProtKB-KW"/>
</dbReference>
<dbReference type="AlphaFoldDB" id="A0A7J9KVM6"/>
<organism evidence="4 5">
    <name type="scientific">Gossypium schwendimanii</name>
    <name type="common">Cotton</name>
    <dbReference type="NCBI Taxonomy" id="34291"/>
    <lineage>
        <taxon>Eukaryota</taxon>
        <taxon>Viridiplantae</taxon>
        <taxon>Streptophyta</taxon>
        <taxon>Embryophyta</taxon>
        <taxon>Tracheophyta</taxon>
        <taxon>Spermatophyta</taxon>
        <taxon>Magnoliopsida</taxon>
        <taxon>eudicotyledons</taxon>
        <taxon>Gunneridae</taxon>
        <taxon>Pentapetalae</taxon>
        <taxon>rosids</taxon>
        <taxon>malvids</taxon>
        <taxon>Malvales</taxon>
        <taxon>Malvaceae</taxon>
        <taxon>Malvoideae</taxon>
        <taxon>Gossypium</taxon>
    </lineage>
</organism>
<reference evidence="4 5" key="1">
    <citation type="journal article" date="2019" name="Genome Biol. Evol.">
        <title>Insights into the evolution of the New World diploid cottons (Gossypium, subgenus Houzingenia) based on genome sequencing.</title>
        <authorList>
            <person name="Grover C.E."/>
            <person name="Arick M.A. 2nd"/>
            <person name="Thrash A."/>
            <person name="Conover J.L."/>
            <person name="Sanders W.S."/>
            <person name="Peterson D.G."/>
            <person name="Frelichowski J.E."/>
            <person name="Scheffler J.A."/>
            <person name="Scheffler B.E."/>
            <person name="Wendel J.F."/>
        </authorList>
    </citation>
    <scope>NUCLEOTIDE SEQUENCE [LARGE SCALE GENOMIC DNA]</scope>
    <source>
        <strain evidence="4">1</strain>
        <tissue evidence="4">Leaf</tissue>
    </source>
</reference>
<protein>
    <recommendedName>
        <fullName evidence="3">Knottins-like domain-containing protein</fullName>
    </recommendedName>
</protein>
<keyword evidence="5" id="KW-1185">Reference proteome</keyword>
<evidence type="ECO:0000313" key="4">
    <source>
        <dbReference type="EMBL" id="MBA0850490.1"/>
    </source>
</evidence>
<sequence length="105" mass="11345">MGPVAAEGGTICKATSNIYKGLCLLDDSCDIVCKKEGFHSGNCKGFIRKCVSLIEHVLPNKTTAMLDEIRIPTIPAPTPPSDSYQTQPIEILQSETGLQVAHYQP</sequence>
<dbReference type="Proteomes" id="UP000593576">
    <property type="component" value="Unassembled WGS sequence"/>
</dbReference>
<dbReference type="Pfam" id="PF00304">
    <property type="entry name" value="Gamma-thionin"/>
    <property type="match status" value="1"/>
</dbReference>
<keyword evidence="1" id="KW-0929">Antimicrobial</keyword>
<dbReference type="SUPFAM" id="SSF57095">
    <property type="entry name" value="Scorpion toxin-like"/>
    <property type="match status" value="1"/>
</dbReference>
<dbReference type="InterPro" id="IPR003614">
    <property type="entry name" value="Knottins"/>
</dbReference>
<dbReference type="EMBL" id="JABFAF010000002">
    <property type="protein sequence ID" value="MBA0850490.1"/>
    <property type="molecule type" value="Genomic_DNA"/>
</dbReference>
<evidence type="ECO:0000259" key="3">
    <source>
        <dbReference type="Pfam" id="PF00304"/>
    </source>
</evidence>
<evidence type="ECO:0000256" key="2">
    <source>
        <dbReference type="ARBA" id="ARBA00022577"/>
    </source>
</evidence>
<evidence type="ECO:0000313" key="5">
    <source>
        <dbReference type="Proteomes" id="UP000593576"/>
    </source>
</evidence>
<gene>
    <name evidence="4" type="ORF">Goshw_030513</name>
</gene>
<accession>A0A7J9KVM6</accession>
<dbReference type="GO" id="GO:0050832">
    <property type="term" value="P:defense response to fungus"/>
    <property type="evidence" value="ECO:0007669"/>
    <property type="project" value="UniProtKB-KW"/>
</dbReference>
<feature type="domain" description="Knottins-like" evidence="3">
    <location>
        <begin position="11"/>
        <end position="51"/>
    </location>
</feature>
<dbReference type="Gene3D" id="3.30.30.10">
    <property type="entry name" value="Knottin, scorpion toxin-like"/>
    <property type="match status" value="1"/>
</dbReference>